<gene>
    <name evidence="2" type="ORF">EJ05DRAFT_471681</name>
</gene>
<accession>A0A6A6WKP3</accession>
<keyword evidence="1" id="KW-1133">Transmembrane helix</keyword>
<reference evidence="2" key="1">
    <citation type="journal article" date="2020" name="Stud. Mycol.">
        <title>101 Dothideomycetes genomes: a test case for predicting lifestyles and emergence of pathogens.</title>
        <authorList>
            <person name="Haridas S."/>
            <person name="Albert R."/>
            <person name="Binder M."/>
            <person name="Bloem J."/>
            <person name="Labutti K."/>
            <person name="Salamov A."/>
            <person name="Andreopoulos B."/>
            <person name="Baker S."/>
            <person name="Barry K."/>
            <person name="Bills G."/>
            <person name="Bluhm B."/>
            <person name="Cannon C."/>
            <person name="Castanera R."/>
            <person name="Culley D."/>
            <person name="Daum C."/>
            <person name="Ezra D."/>
            <person name="Gonzalez J."/>
            <person name="Henrissat B."/>
            <person name="Kuo A."/>
            <person name="Liang C."/>
            <person name="Lipzen A."/>
            <person name="Lutzoni F."/>
            <person name="Magnuson J."/>
            <person name="Mondo S."/>
            <person name="Nolan M."/>
            <person name="Ohm R."/>
            <person name="Pangilinan J."/>
            <person name="Park H.-J."/>
            <person name="Ramirez L."/>
            <person name="Alfaro M."/>
            <person name="Sun H."/>
            <person name="Tritt A."/>
            <person name="Yoshinaga Y."/>
            <person name="Zwiers L.-H."/>
            <person name="Turgeon B."/>
            <person name="Goodwin S."/>
            <person name="Spatafora J."/>
            <person name="Crous P."/>
            <person name="Grigoriev I."/>
        </authorList>
    </citation>
    <scope>NUCLEOTIDE SEQUENCE</scope>
    <source>
        <strain evidence="2">CBS 121739</strain>
    </source>
</reference>
<feature type="transmembrane region" description="Helical" evidence="1">
    <location>
        <begin position="236"/>
        <end position="256"/>
    </location>
</feature>
<dbReference type="GeneID" id="54484069"/>
<dbReference type="EMBL" id="ML996565">
    <property type="protein sequence ID" value="KAF2762731.1"/>
    <property type="molecule type" value="Genomic_DNA"/>
</dbReference>
<feature type="transmembrane region" description="Helical" evidence="1">
    <location>
        <begin position="159"/>
        <end position="177"/>
    </location>
</feature>
<dbReference type="AlphaFoldDB" id="A0A6A6WKP3"/>
<evidence type="ECO:0000256" key="1">
    <source>
        <dbReference type="SAM" id="Phobius"/>
    </source>
</evidence>
<feature type="transmembrane region" description="Helical" evidence="1">
    <location>
        <begin position="262"/>
        <end position="285"/>
    </location>
</feature>
<keyword evidence="1" id="KW-0472">Membrane</keyword>
<name>A0A6A6WKP3_9PEZI</name>
<proteinExistence type="predicted"/>
<feature type="transmembrane region" description="Helical" evidence="1">
    <location>
        <begin position="130"/>
        <end position="153"/>
    </location>
</feature>
<evidence type="ECO:0000313" key="3">
    <source>
        <dbReference type="Proteomes" id="UP000799437"/>
    </source>
</evidence>
<keyword evidence="1" id="KW-0812">Transmembrane</keyword>
<keyword evidence="3" id="KW-1185">Reference proteome</keyword>
<evidence type="ECO:0000313" key="2">
    <source>
        <dbReference type="EMBL" id="KAF2762731.1"/>
    </source>
</evidence>
<dbReference type="Proteomes" id="UP000799437">
    <property type="component" value="Unassembled WGS sequence"/>
</dbReference>
<sequence>MSNCNCDNNALSAGLTFFPPLRELQLDIVGFLAILGEGSILANAQVSSLSKWMFVPRLLPAPQALMRPTRPSRLQQSQGFVTAVHSGNSASAINHIGNLVLDAESMDAFSVRCVSIVRDPNKPDVKAKTAAPLTVVAGFGCILSIALLALAIWQGDGCAMLADILLSFLSTLIGFGNKWSLQLPKRKQVHGKVPPGDVVIRYPKGSFLVVQCSEDVARELYFAPETIDYWIQKPPVYRLLSLVGTTMLMFGVIFLGNSTPQLQIGFAAAYMILNAAYWIVAALPAKMHWNTSTFRIKQHRFADSSPDAEEDKRFASKSKTFTQALWKVIVVTKSWDWVRRGGAAPQTAAWDEWLHDATVAAKTTDSFKDERGIINWQIPDHFDPQVHLVDLISKHENQGKTTSYQVRQ</sequence>
<organism evidence="2 3">
    <name type="scientific">Pseudovirgaria hyperparasitica</name>
    <dbReference type="NCBI Taxonomy" id="470096"/>
    <lineage>
        <taxon>Eukaryota</taxon>
        <taxon>Fungi</taxon>
        <taxon>Dikarya</taxon>
        <taxon>Ascomycota</taxon>
        <taxon>Pezizomycotina</taxon>
        <taxon>Dothideomycetes</taxon>
        <taxon>Dothideomycetes incertae sedis</taxon>
        <taxon>Acrospermales</taxon>
        <taxon>Acrospermaceae</taxon>
        <taxon>Pseudovirgaria</taxon>
    </lineage>
</organism>
<dbReference type="RefSeq" id="XP_033605182.1">
    <property type="nucleotide sequence ID" value="XM_033743015.1"/>
</dbReference>
<dbReference type="OrthoDB" id="5412502at2759"/>
<protein>
    <submittedName>
        <fullName evidence="2">Uncharacterized protein</fullName>
    </submittedName>
</protein>